<gene>
    <name evidence="1" type="ORF">N3K66_003095</name>
</gene>
<proteinExistence type="predicted"/>
<reference evidence="1" key="1">
    <citation type="submission" date="2022-10" db="EMBL/GenBank/DDBJ databases">
        <title>Complete Genome of Trichothecium roseum strain YXFP-22015, a Plant Pathogen Isolated from Citrus.</title>
        <authorList>
            <person name="Wang Y."/>
            <person name="Zhu L."/>
        </authorList>
    </citation>
    <scope>NUCLEOTIDE SEQUENCE</scope>
    <source>
        <strain evidence="1">YXFP-22015</strain>
    </source>
</reference>
<dbReference type="Proteomes" id="UP001163324">
    <property type="component" value="Chromosome 3"/>
</dbReference>
<protein>
    <submittedName>
        <fullName evidence="1">Uncharacterized protein</fullName>
    </submittedName>
</protein>
<comment type="caution">
    <text evidence="1">The sequence shown here is derived from an EMBL/GenBank/DDBJ whole genome shotgun (WGS) entry which is preliminary data.</text>
</comment>
<evidence type="ECO:0000313" key="1">
    <source>
        <dbReference type="EMBL" id="KAI9901278.1"/>
    </source>
</evidence>
<sequence>MSADARTAISTSAAPPPLPQFSQAIHYNGTVFCSGSIGLDPATGQIVAGTVRDRGLRALRNLQAVLEAGGSGLDCVLKVNIYLTDMANFGAFNEAWDEVFTQEPKPARTCVAVHQLPFGTDVEVEATGYCKQAPKPKV</sequence>
<dbReference type="EMBL" id="CM047942">
    <property type="protein sequence ID" value="KAI9901278.1"/>
    <property type="molecule type" value="Genomic_DNA"/>
</dbReference>
<evidence type="ECO:0000313" key="2">
    <source>
        <dbReference type="Proteomes" id="UP001163324"/>
    </source>
</evidence>
<accession>A0ACC0V4R1</accession>
<organism evidence="1 2">
    <name type="scientific">Trichothecium roseum</name>
    <dbReference type="NCBI Taxonomy" id="47278"/>
    <lineage>
        <taxon>Eukaryota</taxon>
        <taxon>Fungi</taxon>
        <taxon>Dikarya</taxon>
        <taxon>Ascomycota</taxon>
        <taxon>Pezizomycotina</taxon>
        <taxon>Sordariomycetes</taxon>
        <taxon>Hypocreomycetidae</taxon>
        <taxon>Hypocreales</taxon>
        <taxon>Hypocreales incertae sedis</taxon>
        <taxon>Trichothecium</taxon>
    </lineage>
</organism>
<keyword evidence="2" id="KW-1185">Reference proteome</keyword>
<name>A0ACC0V4R1_9HYPO</name>